<evidence type="ECO:0000313" key="1">
    <source>
        <dbReference type="EMBL" id="KAK1325010.1"/>
    </source>
</evidence>
<dbReference type="AlphaFoldDB" id="A0AAV9FGK5"/>
<dbReference type="Proteomes" id="UP001180020">
    <property type="component" value="Unassembled WGS sequence"/>
</dbReference>
<evidence type="ECO:0000313" key="2">
    <source>
        <dbReference type="Proteomes" id="UP001180020"/>
    </source>
</evidence>
<organism evidence="1 2">
    <name type="scientific">Acorus calamus</name>
    <name type="common">Sweet flag</name>
    <dbReference type="NCBI Taxonomy" id="4465"/>
    <lineage>
        <taxon>Eukaryota</taxon>
        <taxon>Viridiplantae</taxon>
        <taxon>Streptophyta</taxon>
        <taxon>Embryophyta</taxon>
        <taxon>Tracheophyta</taxon>
        <taxon>Spermatophyta</taxon>
        <taxon>Magnoliopsida</taxon>
        <taxon>Liliopsida</taxon>
        <taxon>Acoraceae</taxon>
        <taxon>Acorus</taxon>
    </lineage>
</organism>
<sequence length="100" mass="11035">MMLATDVHLRMKICDFQMECYIFKRRTDADEFIPLWVSDMVQQIQTGALTSANVMASEGLDGTTNNVQSGSAGEAKLGISPLSTQLGKLTRLAFPYDSQK</sequence>
<name>A0AAV9FGK5_ACOCL</name>
<dbReference type="EMBL" id="JAUJYO010000001">
    <property type="protein sequence ID" value="KAK1325010.1"/>
    <property type="molecule type" value="Genomic_DNA"/>
</dbReference>
<gene>
    <name evidence="1" type="ORF">QJS10_CPA01g00989</name>
</gene>
<reference evidence="1" key="2">
    <citation type="submission" date="2023-06" db="EMBL/GenBank/DDBJ databases">
        <authorList>
            <person name="Ma L."/>
            <person name="Liu K.-W."/>
            <person name="Li Z."/>
            <person name="Hsiao Y.-Y."/>
            <person name="Qi Y."/>
            <person name="Fu T."/>
            <person name="Tang G."/>
            <person name="Zhang D."/>
            <person name="Sun W.-H."/>
            <person name="Liu D.-K."/>
            <person name="Li Y."/>
            <person name="Chen G.-Z."/>
            <person name="Liu X.-D."/>
            <person name="Liao X.-Y."/>
            <person name="Jiang Y.-T."/>
            <person name="Yu X."/>
            <person name="Hao Y."/>
            <person name="Huang J."/>
            <person name="Zhao X.-W."/>
            <person name="Ke S."/>
            <person name="Chen Y.-Y."/>
            <person name="Wu W.-L."/>
            <person name="Hsu J.-L."/>
            <person name="Lin Y.-F."/>
            <person name="Huang M.-D."/>
            <person name="Li C.-Y."/>
            <person name="Huang L."/>
            <person name="Wang Z.-W."/>
            <person name="Zhao X."/>
            <person name="Zhong W.-Y."/>
            <person name="Peng D.-H."/>
            <person name="Ahmad S."/>
            <person name="Lan S."/>
            <person name="Zhang J.-S."/>
            <person name="Tsai W.-C."/>
            <person name="Van De Peer Y."/>
            <person name="Liu Z.-J."/>
        </authorList>
    </citation>
    <scope>NUCLEOTIDE SEQUENCE</scope>
    <source>
        <strain evidence="1">CP</strain>
        <tissue evidence="1">Leaves</tissue>
    </source>
</reference>
<reference evidence="1" key="1">
    <citation type="journal article" date="2023" name="Nat. Commun.">
        <title>Diploid and tetraploid genomes of Acorus and the evolution of monocots.</title>
        <authorList>
            <person name="Ma L."/>
            <person name="Liu K.W."/>
            <person name="Li Z."/>
            <person name="Hsiao Y.Y."/>
            <person name="Qi Y."/>
            <person name="Fu T."/>
            <person name="Tang G.D."/>
            <person name="Zhang D."/>
            <person name="Sun W.H."/>
            <person name="Liu D.K."/>
            <person name="Li Y."/>
            <person name="Chen G.Z."/>
            <person name="Liu X.D."/>
            <person name="Liao X.Y."/>
            <person name="Jiang Y.T."/>
            <person name="Yu X."/>
            <person name="Hao Y."/>
            <person name="Huang J."/>
            <person name="Zhao X.W."/>
            <person name="Ke S."/>
            <person name="Chen Y.Y."/>
            <person name="Wu W.L."/>
            <person name="Hsu J.L."/>
            <person name="Lin Y.F."/>
            <person name="Huang M.D."/>
            <person name="Li C.Y."/>
            <person name="Huang L."/>
            <person name="Wang Z.W."/>
            <person name="Zhao X."/>
            <person name="Zhong W.Y."/>
            <person name="Peng D.H."/>
            <person name="Ahmad S."/>
            <person name="Lan S."/>
            <person name="Zhang J.S."/>
            <person name="Tsai W.C."/>
            <person name="Van de Peer Y."/>
            <person name="Liu Z.J."/>
        </authorList>
    </citation>
    <scope>NUCLEOTIDE SEQUENCE</scope>
    <source>
        <strain evidence="1">CP</strain>
    </source>
</reference>
<comment type="caution">
    <text evidence="1">The sequence shown here is derived from an EMBL/GenBank/DDBJ whole genome shotgun (WGS) entry which is preliminary data.</text>
</comment>
<proteinExistence type="predicted"/>
<accession>A0AAV9FGK5</accession>
<protein>
    <submittedName>
        <fullName evidence="1">Uncharacterized protein</fullName>
    </submittedName>
</protein>
<keyword evidence="2" id="KW-1185">Reference proteome</keyword>